<feature type="domain" description="Aminotransferase class V" evidence="2">
    <location>
        <begin position="71"/>
        <end position="384"/>
    </location>
</feature>
<dbReference type="EMBL" id="MKEK01000001">
    <property type="protein sequence ID" value="OEY71075.1"/>
    <property type="molecule type" value="Genomic_DNA"/>
</dbReference>
<dbReference type="PANTHER" id="PTHR43092">
    <property type="entry name" value="L-CYSTEINE DESULFHYDRASE"/>
    <property type="match status" value="1"/>
</dbReference>
<gene>
    <name evidence="3" type="ORF">BI198_12035</name>
</gene>
<organism evidence="3 4">
    <name type="scientific">Rheinheimera salexigens</name>
    <dbReference type="NCBI Taxonomy" id="1628148"/>
    <lineage>
        <taxon>Bacteria</taxon>
        <taxon>Pseudomonadati</taxon>
        <taxon>Pseudomonadota</taxon>
        <taxon>Gammaproteobacteria</taxon>
        <taxon>Chromatiales</taxon>
        <taxon>Chromatiaceae</taxon>
        <taxon>Rheinheimera</taxon>
    </lineage>
</organism>
<keyword evidence="4" id="KW-1185">Reference proteome</keyword>
<evidence type="ECO:0000259" key="2">
    <source>
        <dbReference type="Pfam" id="PF00266"/>
    </source>
</evidence>
<proteinExistence type="predicted"/>
<dbReference type="Gene3D" id="3.40.640.10">
    <property type="entry name" value="Type I PLP-dependent aspartate aminotransferase-like (Major domain)"/>
    <property type="match status" value="1"/>
</dbReference>
<name>A0A1E7QA54_9GAMM</name>
<reference evidence="4" key="1">
    <citation type="submission" date="2016-09" db="EMBL/GenBank/DDBJ databases">
        <authorList>
            <person name="Wan X."/>
            <person name="Hou S."/>
        </authorList>
    </citation>
    <scope>NUCLEOTIDE SEQUENCE [LARGE SCALE GENOMIC DNA]</scope>
    <source>
        <strain evidence="4">KH87</strain>
    </source>
</reference>
<dbReference type="Gene3D" id="3.90.1150.10">
    <property type="entry name" value="Aspartate Aminotransferase, domain 1"/>
    <property type="match status" value="1"/>
</dbReference>
<dbReference type="Proteomes" id="UP000242258">
    <property type="component" value="Unassembled WGS sequence"/>
</dbReference>
<dbReference type="InterPro" id="IPR000192">
    <property type="entry name" value="Aminotrans_V_dom"/>
</dbReference>
<dbReference type="InterPro" id="IPR015421">
    <property type="entry name" value="PyrdxlP-dep_Trfase_major"/>
</dbReference>
<dbReference type="PANTHER" id="PTHR43092:SF6">
    <property type="entry name" value="BLR1280 PROTEIN"/>
    <property type="match status" value="1"/>
</dbReference>
<dbReference type="InterPro" id="IPR015422">
    <property type="entry name" value="PyrdxlP-dep_Trfase_small"/>
</dbReference>
<dbReference type="SUPFAM" id="SSF53383">
    <property type="entry name" value="PLP-dependent transferases"/>
    <property type="match status" value="1"/>
</dbReference>
<dbReference type="Pfam" id="PF00266">
    <property type="entry name" value="Aminotran_5"/>
    <property type="match status" value="1"/>
</dbReference>
<evidence type="ECO:0000313" key="4">
    <source>
        <dbReference type="Proteomes" id="UP000242258"/>
    </source>
</evidence>
<dbReference type="AlphaFoldDB" id="A0A1E7QA54"/>
<dbReference type="InterPro" id="IPR015424">
    <property type="entry name" value="PyrdxlP-dep_Trfase"/>
</dbReference>
<sequence length="420" mass="46483">MAGSNSEVNIPFSKIDIARGAALNAVSDEAFWQQVRQQYELPANVIQLENGNWGVMTKSVLQSYINHTQRVNQYSSLYSRREFMQEFKPIQQRVASMLGCGADEIAFARGATEVLNNLITRYRKLTPSDAVMYADTDYDSMQAAMRQRGNPVVKLNLPERASADEYVAFYRSALAQHPKVKLLLLTHLSHRHGLVLPIKQIVAMAREYDVDCIVDAAHSWGQINFNVADLGADFVGFNLHKWMGAPIGVGVMYIKRSRLTDIAPAIGDTAEIAARSQTNAKTVAEVGTTYNRIHTGTFNYAAWLTVPTALDFHDQIGADLKAARLKYLRDHWVSSMNDVPQVQLVIGTEPDTYAGICSFRVQGETSVAGNKAIAARLLQQHKIFSVHRSGLAGGACVRITPALFNTTTEMDSLVQALKTF</sequence>
<evidence type="ECO:0000256" key="1">
    <source>
        <dbReference type="ARBA" id="ARBA00022898"/>
    </source>
</evidence>
<comment type="caution">
    <text evidence="3">The sequence shown here is derived from an EMBL/GenBank/DDBJ whole genome shotgun (WGS) entry which is preliminary data.</text>
</comment>
<protein>
    <recommendedName>
        <fullName evidence="2">Aminotransferase class V domain-containing protein</fullName>
    </recommendedName>
</protein>
<dbReference type="STRING" id="1628148.BI198_12035"/>
<keyword evidence="1" id="KW-0663">Pyridoxal phosphate</keyword>
<accession>A0A1E7QA54</accession>
<evidence type="ECO:0000313" key="3">
    <source>
        <dbReference type="EMBL" id="OEY71075.1"/>
    </source>
</evidence>